<evidence type="ECO:0000256" key="2">
    <source>
        <dbReference type="ARBA" id="ARBA00006214"/>
    </source>
</evidence>
<dbReference type="PANTHER" id="PTHR43245">
    <property type="entry name" value="BIFUNCTIONAL POLYMYXIN RESISTANCE PROTEIN ARNA"/>
    <property type="match status" value="1"/>
</dbReference>
<gene>
    <name evidence="15" type="ORF">CAL15_05340</name>
</gene>
<keyword evidence="9" id="KW-0676">Redox-active center</keyword>
<dbReference type="OrthoDB" id="9801056at2"/>
<dbReference type="GO" id="GO:0048038">
    <property type="term" value="F:quinone binding"/>
    <property type="evidence" value="ECO:0007669"/>
    <property type="project" value="UniProtKB-KW"/>
</dbReference>
<protein>
    <submittedName>
        <fullName evidence="15">DNA polymerase III subunit epsilon</fullName>
    </submittedName>
</protein>
<dbReference type="GO" id="GO:0016020">
    <property type="term" value="C:membrane"/>
    <property type="evidence" value="ECO:0007669"/>
    <property type="project" value="UniProtKB-SubCell"/>
</dbReference>
<keyword evidence="4" id="KW-0874">Quinone</keyword>
<evidence type="ECO:0000256" key="6">
    <source>
        <dbReference type="ARBA" id="ARBA00023002"/>
    </source>
</evidence>
<dbReference type="KEGG" id="bgm:CAL15_05340"/>
<evidence type="ECO:0000256" key="7">
    <source>
        <dbReference type="ARBA" id="ARBA00023136"/>
    </source>
</evidence>
<proteinExistence type="inferred from homology"/>
<sequence>MNLPLVLITGAAGNLGRGLAQSLSDQYRIVGLDRKGSKDLDFPLYEIDLSSDESVAAALAQVRREHGGSLAAVIHLVAYFDATGKDSPLYRSVNVDGTVRLLKTLQSGFHVDRFVYASTMLVHAPGKPGDLIDETQPFGPQYVYPQSKLEAEEAIRREHGAMPYAILRLAGVYDEQTVVPTLAQQISRIYERDFESYFYSASNQVGQSMLHREDLHEAVRLTLQRRNELPPEVELLIGETEAPGYDALQDEIGKLIHGVQDWPTLRVPKPVAKAGTWVRATLEPLVPDALDQGEKPFIKPYMIAMSDAHYALDTARAEQLLGWRPRHRLRRSLPAIIEGLKRDPLGWYRAHGMTPPQSLRDSAEHTRDTEDFRQRHVQAYRAAHAENRWPHFVNIGLGTWLVFQPPLVGVQEPLLRGAEIGLGALLIVFAFLSLSWRMPFARWCCAAIGALVMAAPFMFWTTNAAAYLSDTLVGGLAFGLAVGLKPEPGPSPVARLTGPQTPPGWSYNPSEWTQRLPIIVLALVGLYVSRYLAAYQMEQIDHVWEPFFQGDRSDPRNGTEEIITSSVSQAWPVPDAAVGAYTYMLEILTGVVGSRARWRTMPWLVILFGLMIAPLGIVSITFVIIQPIVIGTWSTLALIGAVAMLVQIPYSLDELLASCQFLRRRHKAGKSLLRVFLFGDTDDDVRSDVSSDAHSDAPAASRGPDGASVVRDEFDRRPAAVIRDIVKGGVSMSAGLWLAAAVGAWLMCTRLTLGTSGGMADIDHLVGALVLTVVAVSAAEVARLARFLLVPLAGGLLVATPIYGEGALQIGANVVAGLVLIVAALPRGRIVGRYGAWSRWVA</sequence>
<dbReference type="Pfam" id="PF03779">
    <property type="entry name" value="SPW"/>
    <property type="match status" value="1"/>
</dbReference>
<keyword evidence="6" id="KW-0560">Oxidoreductase</keyword>
<evidence type="ECO:0000256" key="4">
    <source>
        <dbReference type="ARBA" id="ARBA00022719"/>
    </source>
</evidence>
<evidence type="ECO:0000256" key="5">
    <source>
        <dbReference type="ARBA" id="ARBA00022989"/>
    </source>
</evidence>
<dbReference type="InterPro" id="IPR038354">
    <property type="entry name" value="VKOR_sf"/>
</dbReference>
<dbReference type="InterPro" id="IPR036291">
    <property type="entry name" value="NAD(P)-bd_dom_sf"/>
</dbReference>
<evidence type="ECO:0000256" key="11">
    <source>
        <dbReference type="SAM" id="Phobius"/>
    </source>
</evidence>
<evidence type="ECO:0000259" key="14">
    <source>
        <dbReference type="Pfam" id="PF07884"/>
    </source>
</evidence>
<keyword evidence="3 11" id="KW-0812">Transmembrane</keyword>
<feature type="transmembrane region" description="Helical" evidence="11">
    <location>
        <begin position="414"/>
        <end position="433"/>
    </location>
</feature>
<comment type="similarity">
    <text evidence="2">Belongs to the VKOR family.</text>
</comment>
<evidence type="ECO:0000259" key="13">
    <source>
        <dbReference type="Pfam" id="PF03779"/>
    </source>
</evidence>
<feature type="transmembrane region" description="Helical" evidence="11">
    <location>
        <begin position="516"/>
        <end position="533"/>
    </location>
</feature>
<dbReference type="CDD" id="cd12919">
    <property type="entry name" value="VKOR_2"/>
    <property type="match status" value="1"/>
</dbReference>
<evidence type="ECO:0000313" key="15">
    <source>
        <dbReference type="EMBL" id="ARP93859.1"/>
    </source>
</evidence>
<name>A0A1W6Z954_9BORD</name>
<evidence type="ECO:0000256" key="8">
    <source>
        <dbReference type="ARBA" id="ARBA00023157"/>
    </source>
</evidence>
<feature type="transmembrane region" description="Helical" evidence="11">
    <location>
        <begin position="636"/>
        <end position="657"/>
    </location>
</feature>
<feature type="domain" description="Vitamin K epoxide reductase" evidence="14">
    <location>
        <begin position="517"/>
        <end position="651"/>
    </location>
</feature>
<feature type="transmembrane region" description="Helical" evidence="11">
    <location>
        <begin position="787"/>
        <end position="804"/>
    </location>
</feature>
<reference evidence="15 16" key="1">
    <citation type="submission" date="2017-05" db="EMBL/GenBank/DDBJ databases">
        <title>Complete and WGS of Bordetella genogroups.</title>
        <authorList>
            <person name="Spilker T."/>
            <person name="LiPuma J."/>
        </authorList>
    </citation>
    <scope>NUCLEOTIDE SEQUENCE [LARGE SCALE GENOMIC DNA]</scope>
    <source>
        <strain evidence="15 16">AU7206</strain>
    </source>
</reference>
<keyword evidence="8" id="KW-1015">Disulfide bond</keyword>
<feature type="transmembrane region" description="Helical" evidence="11">
    <location>
        <begin position="765"/>
        <end position="782"/>
    </location>
</feature>
<keyword evidence="7 11" id="KW-0472">Membrane</keyword>
<dbReference type="EMBL" id="CP021111">
    <property type="protein sequence ID" value="ARP93859.1"/>
    <property type="molecule type" value="Genomic_DNA"/>
</dbReference>
<dbReference type="InterPro" id="IPR001509">
    <property type="entry name" value="Epimerase_deHydtase"/>
</dbReference>
<dbReference type="InterPro" id="IPR012932">
    <property type="entry name" value="VKOR"/>
</dbReference>
<evidence type="ECO:0000256" key="3">
    <source>
        <dbReference type="ARBA" id="ARBA00022692"/>
    </source>
</evidence>
<comment type="subcellular location">
    <subcellularLocation>
        <location evidence="1">Membrane</location>
        <topology evidence="1">Multi-pass membrane protein</topology>
    </subcellularLocation>
</comment>
<dbReference type="AlphaFoldDB" id="A0A1W6Z954"/>
<accession>A0A1W6Z954</accession>
<dbReference type="GO" id="GO:0016491">
    <property type="term" value="F:oxidoreductase activity"/>
    <property type="evidence" value="ECO:0007669"/>
    <property type="project" value="UniProtKB-KW"/>
</dbReference>
<organism evidence="15 16">
    <name type="scientific">Bordetella genomosp. 13</name>
    <dbReference type="NCBI Taxonomy" id="463040"/>
    <lineage>
        <taxon>Bacteria</taxon>
        <taxon>Pseudomonadati</taxon>
        <taxon>Pseudomonadota</taxon>
        <taxon>Betaproteobacteria</taxon>
        <taxon>Burkholderiales</taxon>
        <taxon>Alcaligenaceae</taxon>
        <taxon>Bordetella</taxon>
    </lineage>
</organism>
<feature type="transmembrane region" description="Helical" evidence="11">
    <location>
        <begin position="440"/>
        <end position="460"/>
    </location>
</feature>
<feature type="transmembrane region" description="Helical" evidence="11">
    <location>
        <begin position="734"/>
        <end position="753"/>
    </location>
</feature>
<feature type="domain" description="NAD-dependent epimerase/dehydratase" evidence="12">
    <location>
        <begin position="6"/>
        <end position="231"/>
    </location>
</feature>
<dbReference type="Gene3D" id="3.40.50.720">
    <property type="entry name" value="NAD(P)-binding Rossmann-like Domain"/>
    <property type="match status" value="1"/>
</dbReference>
<evidence type="ECO:0000256" key="1">
    <source>
        <dbReference type="ARBA" id="ARBA00004141"/>
    </source>
</evidence>
<dbReference type="Gene3D" id="1.20.1440.130">
    <property type="entry name" value="VKOR domain"/>
    <property type="match status" value="1"/>
</dbReference>
<dbReference type="SUPFAM" id="SSF51735">
    <property type="entry name" value="NAD(P)-binding Rossmann-fold domains"/>
    <property type="match status" value="1"/>
</dbReference>
<dbReference type="Proteomes" id="UP000194161">
    <property type="component" value="Chromosome"/>
</dbReference>
<dbReference type="InterPro" id="IPR005530">
    <property type="entry name" value="SPW"/>
</dbReference>
<dbReference type="InterPro" id="IPR050177">
    <property type="entry name" value="Lipid_A_modif_metabolic_enz"/>
</dbReference>
<evidence type="ECO:0000313" key="16">
    <source>
        <dbReference type="Proteomes" id="UP000194161"/>
    </source>
</evidence>
<keyword evidence="5 11" id="KW-1133">Transmembrane helix</keyword>
<dbReference type="Pfam" id="PF01370">
    <property type="entry name" value="Epimerase"/>
    <property type="match status" value="1"/>
</dbReference>
<evidence type="ECO:0000256" key="9">
    <source>
        <dbReference type="ARBA" id="ARBA00023284"/>
    </source>
</evidence>
<evidence type="ECO:0000256" key="10">
    <source>
        <dbReference type="SAM" id="MobiDB-lite"/>
    </source>
</evidence>
<evidence type="ECO:0000259" key="12">
    <source>
        <dbReference type="Pfam" id="PF01370"/>
    </source>
</evidence>
<feature type="domain" description="SPW repeat-containing integral membrane" evidence="13">
    <location>
        <begin position="389"/>
        <end position="481"/>
    </location>
</feature>
<feature type="transmembrane region" description="Helical" evidence="11">
    <location>
        <begin position="603"/>
        <end position="630"/>
    </location>
</feature>
<dbReference type="Pfam" id="PF07884">
    <property type="entry name" value="VKOR"/>
    <property type="match status" value="1"/>
</dbReference>
<keyword evidence="16" id="KW-1185">Reference proteome</keyword>
<feature type="transmembrane region" description="Helical" evidence="11">
    <location>
        <begin position="810"/>
        <end position="830"/>
    </location>
</feature>
<feature type="region of interest" description="Disordered" evidence="10">
    <location>
        <begin position="689"/>
        <end position="708"/>
    </location>
</feature>
<dbReference type="STRING" id="463040.CAL15_05340"/>